<name>A0ABW1IXN6_9PSEU</name>
<sequence>MNSHVPRRSVRTLSGLAVAGLLFAVGACGYTSGTPASQATPVGAASAPATAPVAGGLATAVTPLGTVVTSDGFTLYRFDKDSAQPPKSTCADACATDWPPVLGDGVPPLQGITQRSIGTVARADGTEQLTLNGWPLYRFAKDTAPGDVKGEGVGGTWHAIGVDGKPVVKPGSAVGTAAVTGGSAPAREKSLSSSGLGY</sequence>
<dbReference type="InterPro" id="IPR005297">
    <property type="entry name" value="Lipoprotein_repeat"/>
</dbReference>
<dbReference type="Proteomes" id="UP001596302">
    <property type="component" value="Unassembled WGS sequence"/>
</dbReference>
<protein>
    <recommendedName>
        <fullName evidence="4">Lipoprotein with Yx(FWY)xxD motif</fullName>
    </recommendedName>
</protein>
<dbReference type="PANTHER" id="PTHR39335:SF1">
    <property type="entry name" value="BLL4220 PROTEIN"/>
    <property type="match status" value="1"/>
</dbReference>
<evidence type="ECO:0008006" key="4">
    <source>
        <dbReference type="Google" id="ProtNLM"/>
    </source>
</evidence>
<proteinExistence type="predicted"/>
<dbReference type="PROSITE" id="PS51257">
    <property type="entry name" value="PROKAR_LIPOPROTEIN"/>
    <property type="match status" value="1"/>
</dbReference>
<feature type="region of interest" description="Disordered" evidence="1">
    <location>
        <begin position="176"/>
        <end position="198"/>
    </location>
</feature>
<comment type="caution">
    <text evidence="2">The sequence shown here is derived from an EMBL/GenBank/DDBJ whole genome shotgun (WGS) entry which is preliminary data.</text>
</comment>
<gene>
    <name evidence="2" type="ORF">ACFQE5_02455</name>
</gene>
<dbReference type="PANTHER" id="PTHR39335">
    <property type="entry name" value="BLL4220 PROTEIN"/>
    <property type="match status" value="1"/>
</dbReference>
<organism evidence="2 3">
    <name type="scientific">Pseudonocardia hispaniensis</name>
    <dbReference type="NCBI Taxonomy" id="904933"/>
    <lineage>
        <taxon>Bacteria</taxon>
        <taxon>Bacillati</taxon>
        <taxon>Actinomycetota</taxon>
        <taxon>Actinomycetes</taxon>
        <taxon>Pseudonocardiales</taxon>
        <taxon>Pseudonocardiaceae</taxon>
        <taxon>Pseudonocardia</taxon>
    </lineage>
</organism>
<keyword evidence="3" id="KW-1185">Reference proteome</keyword>
<evidence type="ECO:0000313" key="3">
    <source>
        <dbReference type="Proteomes" id="UP001596302"/>
    </source>
</evidence>
<evidence type="ECO:0000256" key="1">
    <source>
        <dbReference type="SAM" id="MobiDB-lite"/>
    </source>
</evidence>
<accession>A0ABW1IXN6</accession>
<reference evidence="3" key="1">
    <citation type="journal article" date="2019" name="Int. J. Syst. Evol. Microbiol.">
        <title>The Global Catalogue of Microorganisms (GCM) 10K type strain sequencing project: providing services to taxonomists for standard genome sequencing and annotation.</title>
        <authorList>
            <consortium name="The Broad Institute Genomics Platform"/>
            <consortium name="The Broad Institute Genome Sequencing Center for Infectious Disease"/>
            <person name="Wu L."/>
            <person name="Ma J."/>
        </authorList>
    </citation>
    <scope>NUCLEOTIDE SEQUENCE [LARGE SCALE GENOMIC DNA]</scope>
    <source>
        <strain evidence="3">CCM 8391</strain>
    </source>
</reference>
<evidence type="ECO:0000313" key="2">
    <source>
        <dbReference type="EMBL" id="MFC5993067.1"/>
    </source>
</evidence>
<dbReference type="RefSeq" id="WP_379582258.1">
    <property type="nucleotide sequence ID" value="NZ_JBHSQW010000006.1"/>
</dbReference>
<feature type="compositionally biased region" description="Low complexity" evidence="1">
    <location>
        <begin position="176"/>
        <end position="185"/>
    </location>
</feature>
<dbReference type="EMBL" id="JBHSQW010000006">
    <property type="protein sequence ID" value="MFC5993067.1"/>
    <property type="molecule type" value="Genomic_DNA"/>
</dbReference>
<dbReference type="Pfam" id="PF03640">
    <property type="entry name" value="Lipoprotein_15"/>
    <property type="match status" value="2"/>
</dbReference>